<sequence length="146" mass="16894">MKGLEIMNKNCIKELLNKEYFVYIVFKFLTITTIVLAIYFLLNIESIGNLYFVISLFVVNIFLTITTSRLKTPKLAKCLYKTPIYINIFVGLFIYLGLGLFVISASTGFVHINIVYFSVALFIFGVSIYFYICKRNKIFEKKDSDV</sequence>
<feature type="transmembrane region" description="Helical" evidence="1">
    <location>
        <begin position="48"/>
        <end position="70"/>
    </location>
</feature>
<feature type="transmembrane region" description="Helical" evidence="1">
    <location>
        <begin position="82"/>
        <end position="103"/>
    </location>
</feature>
<dbReference type="EMBL" id="NXIC01000005">
    <property type="protein sequence ID" value="RXI25417.1"/>
    <property type="molecule type" value="Genomic_DNA"/>
</dbReference>
<feature type="transmembrane region" description="Helical" evidence="1">
    <location>
        <begin position="20"/>
        <end position="42"/>
    </location>
</feature>
<protein>
    <submittedName>
        <fullName evidence="2">Uncharacterized protein</fullName>
    </submittedName>
</protein>
<keyword evidence="1" id="KW-0472">Membrane</keyword>
<proteinExistence type="predicted"/>
<name>A0ABY0EFS3_9BACT</name>
<evidence type="ECO:0000313" key="2">
    <source>
        <dbReference type="EMBL" id="RXI25417.1"/>
    </source>
</evidence>
<evidence type="ECO:0000256" key="1">
    <source>
        <dbReference type="SAM" id="Phobius"/>
    </source>
</evidence>
<evidence type="ECO:0000313" key="3">
    <source>
        <dbReference type="Proteomes" id="UP000290580"/>
    </source>
</evidence>
<comment type="caution">
    <text evidence="2">The sequence shown here is derived from an EMBL/GenBank/DDBJ whole genome shotgun (WGS) entry which is preliminary data.</text>
</comment>
<dbReference type="Proteomes" id="UP000290580">
    <property type="component" value="Unassembled WGS sequence"/>
</dbReference>
<keyword evidence="1" id="KW-1133">Transmembrane helix</keyword>
<keyword evidence="3" id="KW-1185">Reference proteome</keyword>
<accession>A0ABY0EFS3</accession>
<gene>
    <name evidence="2" type="ORF">CP959_08300</name>
</gene>
<reference evidence="2 3" key="1">
    <citation type="submission" date="2017-09" db="EMBL/GenBank/DDBJ databases">
        <title>Genomics of the genus Arcobacter.</title>
        <authorList>
            <person name="Perez-Cataluna A."/>
            <person name="Figueras M.J."/>
            <person name="Salas-Masso N."/>
        </authorList>
    </citation>
    <scope>NUCLEOTIDE SEQUENCE [LARGE SCALE GENOMIC DNA]</scope>
    <source>
        <strain evidence="2 3">LMG 6621</strain>
    </source>
</reference>
<organism evidence="2 3">
    <name type="scientific">Aliarcobacter skirrowii CCUG 10374</name>
    <dbReference type="NCBI Taxonomy" id="1032239"/>
    <lineage>
        <taxon>Bacteria</taxon>
        <taxon>Pseudomonadati</taxon>
        <taxon>Campylobacterota</taxon>
        <taxon>Epsilonproteobacteria</taxon>
        <taxon>Campylobacterales</taxon>
        <taxon>Arcobacteraceae</taxon>
        <taxon>Aliarcobacter</taxon>
    </lineage>
</organism>
<keyword evidence="1" id="KW-0812">Transmembrane</keyword>
<feature type="transmembrane region" description="Helical" evidence="1">
    <location>
        <begin position="109"/>
        <end position="132"/>
    </location>
</feature>